<dbReference type="EMBL" id="AUWU02000006">
    <property type="protein sequence ID" value="KAH0571517.1"/>
    <property type="molecule type" value="Genomic_DNA"/>
</dbReference>
<dbReference type="InterPro" id="IPR029045">
    <property type="entry name" value="ClpP/crotonase-like_dom_sf"/>
</dbReference>
<organism evidence="2">
    <name type="scientific">Spironucleus salmonicida</name>
    <dbReference type="NCBI Taxonomy" id="348837"/>
    <lineage>
        <taxon>Eukaryota</taxon>
        <taxon>Metamonada</taxon>
        <taxon>Diplomonadida</taxon>
        <taxon>Hexamitidae</taxon>
        <taxon>Hexamitinae</taxon>
        <taxon>Spironucleus</taxon>
    </lineage>
</organism>
<dbReference type="PANTHER" id="PTHR37049">
    <property type="entry name" value="PEPTIDASE S41 FAMILY PROTEIN"/>
    <property type="match status" value="1"/>
</dbReference>
<evidence type="ECO:0000313" key="4">
    <source>
        <dbReference type="Proteomes" id="UP000018208"/>
    </source>
</evidence>
<reference evidence="2 3" key="1">
    <citation type="journal article" date="2014" name="PLoS Genet.">
        <title>The Genome of Spironucleus salmonicida Highlights a Fish Pathogen Adapted to Fluctuating Environments.</title>
        <authorList>
            <person name="Xu F."/>
            <person name="Jerlstrom-Hultqvist J."/>
            <person name="Einarsson E."/>
            <person name="Astvaldsson A."/>
            <person name="Svard S.G."/>
            <person name="Andersson J.O."/>
        </authorList>
    </citation>
    <scope>NUCLEOTIDE SEQUENCE</scope>
    <source>
        <strain evidence="3">ATCC 50377</strain>
    </source>
</reference>
<gene>
    <name evidence="2" type="ORF">SS50377_17702</name>
    <name evidence="3" type="ORF">SS50377_25703</name>
</gene>
<keyword evidence="1" id="KW-0472">Membrane</keyword>
<evidence type="ECO:0000313" key="2">
    <source>
        <dbReference type="EMBL" id="EST42684.1"/>
    </source>
</evidence>
<reference evidence="3" key="2">
    <citation type="submission" date="2020-12" db="EMBL/GenBank/DDBJ databases">
        <title>New Spironucleus salmonicida genome in near-complete chromosomes.</title>
        <authorList>
            <person name="Xu F."/>
            <person name="Kurt Z."/>
            <person name="Jimenez-Gonzalez A."/>
            <person name="Astvaldsson A."/>
            <person name="Andersson J.O."/>
            <person name="Svard S.G."/>
        </authorList>
    </citation>
    <scope>NUCLEOTIDE SEQUENCE</scope>
    <source>
        <strain evidence="3">ATCC 50377</strain>
    </source>
</reference>
<accession>V6LPM6</accession>
<feature type="transmembrane region" description="Helical" evidence="1">
    <location>
        <begin position="687"/>
        <end position="712"/>
    </location>
</feature>
<evidence type="ECO:0000256" key="1">
    <source>
        <dbReference type="SAM" id="Phobius"/>
    </source>
</evidence>
<protein>
    <recommendedName>
        <fullName evidence="5">Tail specific protease domain-containing protein</fullName>
    </recommendedName>
</protein>
<evidence type="ECO:0008006" key="5">
    <source>
        <dbReference type="Google" id="ProtNLM"/>
    </source>
</evidence>
<dbReference type="Proteomes" id="UP000018208">
    <property type="component" value="Unassembled WGS sequence"/>
</dbReference>
<dbReference type="OrthoDB" id="27214at2759"/>
<dbReference type="SUPFAM" id="SSF52096">
    <property type="entry name" value="ClpP/crotonase"/>
    <property type="match status" value="1"/>
</dbReference>
<keyword evidence="4" id="KW-1185">Reference proteome</keyword>
<evidence type="ECO:0000313" key="3">
    <source>
        <dbReference type="EMBL" id="KAH0571517.1"/>
    </source>
</evidence>
<sequence>MIILVYAIDLCRMPDINAVYPIKSAAECIKYPLLTKDIFEQNQKTVEELIQLHGFQDIAKNPPYEYQHLAVDIDAKLAIIRSKYQAAQNASAYDYFAALSALFLQLKDPHTLYVKSSFFSNFKKRLPLVITQKDDGYWYTEKLPFKDQSIHDGYKKLDFTQNFEQMLGKRIFKINGIEVEEYLMQQARKYCYSSKSDHGCFNSFIGNDMYYQNLKVYNLPETVDEKMTVQLLDGTSYSIYYVITTDKVINDSNDAQNLYEMSLVKKLSSNHIISDKTYEHILKKLDYKQPHPQSQNDQFSIIQQSPEFFTLYSYQSDLVLSIESFSPPDNVQALKDLFNVMQTIKQTQQGKLILSLVGNGGGWVSLGHLTAFMMFPEQYPIYGRYSIRKSRIQQLLMQAETEFEDSNRVDWITGEVYTYFQFQPEYVKNLTWYETPTKNNFTINYASDDDAEPSFKDILDKIYAFKGINYSPENIILITDALCGSTCSCFAKHLVQLKNVKSVGVGGYKRSSDRFDVSSFAGGVVMDSNTFEDSIKNLKSPSISEDDFNFLKSLYIPHDGFQRFAHQSIFSFDSLEESGIPLEYRSIQVDKVLYDIHPIYGNWQGPDGLAIFVQKAIDISAEINTFGYICDTDVDTHITSRFVDNNCVPYGCELGWYRVKSGVSFICQERVDPRLSRQLQEEIDTGIGMIIGIILLSCVVIAVIVLLAIFLLGPRLFKNNKVSIPEDEIALLDSNKLDNEDAQSKD</sequence>
<dbReference type="AlphaFoldDB" id="V6LPM6"/>
<dbReference type="InterPro" id="IPR052766">
    <property type="entry name" value="S41A_metabolite_peptidase"/>
</dbReference>
<proteinExistence type="predicted"/>
<dbReference type="PANTHER" id="PTHR37049:SF4">
    <property type="entry name" value="RHODANESE DOMAIN-CONTAINING PROTEIN"/>
    <property type="match status" value="1"/>
</dbReference>
<dbReference type="VEuPathDB" id="GiardiaDB:SS50377_25703"/>
<keyword evidence="1" id="KW-1133">Transmembrane helix</keyword>
<keyword evidence="1" id="KW-0812">Transmembrane</keyword>
<name>V6LPM6_9EUKA</name>
<dbReference type="EMBL" id="KI546157">
    <property type="protein sequence ID" value="EST42684.1"/>
    <property type="molecule type" value="Genomic_DNA"/>
</dbReference>
<dbReference type="Gene3D" id="3.90.226.10">
    <property type="entry name" value="2-enoyl-CoA Hydratase, Chain A, domain 1"/>
    <property type="match status" value="1"/>
</dbReference>